<name>A0A6J4T0H3_9ACTN</name>
<protein>
    <submittedName>
        <fullName evidence="2">Uncharacterized protein</fullName>
    </submittedName>
</protein>
<accession>A0A6J4T0H3</accession>
<reference evidence="2" key="1">
    <citation type="submission" date="2020-02" db="EMBL/GenBank/DDBJ databases">
        <authorList>
            <person name="Meier V. D."/>
        </authorList>
    </citation>
    <scope>NUCLEOTIDE SEQUENCE</scope>
    <source>
        <strain evidence="2">AVDCRST_MAG53</strain>
    </source>
</reference>
<evidence type="ECO:0000313" key="2">
    <source>
        <dbReference type="EMBL" id="CAA9509909.1"/>
    </source>
</evidence>
<gene>
    <name evidence="2" type="ORF">AVDCRST_MAG53-2878</name>
</gene>
<dbReference type="AlphaFoldDB" id="A0A6J4T0H3"/>
<organism evidence="2">
    <name type="scientific">uncultured Solirubrobacteraceae bacterium</name>
    <dbReference type="NCBI Taxonomy" id="1162706"/>
    <lineage>
        <taxon>Bacteria</taxon>
        <taxon>Bacillati</taxon>
        <taxon>Actinomycetota</taxon>
        <taxon>Thermoleophilia</taxon>
        <taxon>Solirubrobacterales</taxon>
        <taxon>Solirubrobacteraceae</taxon>
        <taxon>environmental samples</taxon>
    </lineage>
</organism>
<dbReference type="EMBL" id="CADCVR010000079">
    <property type="protein sequence ID" value="CAA9509909.1"/>
    <property type="molecule type" value="Genomic_DNA"/>
</dbReference>
<proteinExistence type="predicted"/>
<sequence length="31" mass="3535">MRPPVAQMQIEDHELEREPTGRERPGGSETT</sequence>
<evidence type="ECO:0000256" key="1">
    <source>
        <dbReference type="SAM" id="MobiDB-lite"/>
    </source>
</evidence>
<feature type="region of interest" description="Disordered" evidence="1">
    <location>
        <begin position="1"/>
        <end position="31"/>
    </location>
</feature>
<feature type="compositionally biased region" description="Basic and acidic residues" evidence="1">
    <location>
        <begin position="10"/>
        <end position="31"/>
    </location>
</feature>